<feature type="region of interest" description="Disordered" evidence="3">
    <location>
        <begin position="1"/>
        <end position="31"/>
    </location>
</feature>
<comment type="caution">
    <text evidence="5">The sequence shown here is derived from an EMBL/GenBank/DDBJ whole genome shotgun (WGS) entry which is preliminary data.</text>
</comment>
<keyword evidence="5" id="KW-0547">Nucleotide-binding</keyword>
<dbReference type="InterPro" id="IPR027417">
    <property type="entry name" value="P-loop_NTPase"/>
</dbReference>
<dbReference type="PRINTS" id="PR00364">
    <property type="entry name" value="DISEASERSIST"/>
</dbReference>
<dbReference type="PANTHER" id="PTHR45641:SF19">
    <property type="entry name" value="NEPHROCYSTIN-3"/>
    <property type="match status" value="1"/>
</dbReference>
<dbReference type="SUPFAM" id="SSF52540">
    <property type="entry name" value="P-loop containing nucleoside triphosphate hydrolases"/>
    <property type="match status" value="1"/>
</dbReference>
<evidence type="ECO:0000259" key="4">
    <source>
        <dbReference type="Pfam" id="PF00931"/>
    </source>
</evidence>
<sequence length="821" mass="86885">MSATSPAGPVASGPGSAAVGTNTGITNTGANPRFVTVGSGGLPLPDQVAMPSRLDNLIKPPTDPFVGRAETLQALEEALTADHTSVVTQAVYGLGGVGKSELALQYAANHRDRYRLVWWIVADEPERLDAGLAELAHRLNPTLALVEAKTADAATWAVQWLQSHPGWLLVLDNVDNRQHINGLLGRVGGRGHVIITTRRNISWRGAARTLSLDILSADAAIELLEELTGRDEPVAAKALAAQLGHLPLALDQAGAYIAQQHISLSAYLQLLRQRPAEAFATVAETDESARAVARVWQVTLDAIAQRDPLAVLLLQVISYCAPDNIPRDMLTALDPDHVDQALGVLASYSMITLTEDAVSVHRLVQAVLRTHSTPAPDGHNELQPPAVVTALLAAACPNGNIQTAIEDWPRWRTLNPHIDAFARCTSDEQANEAHASLFSNSALFSWTQGQHHIALPLQQRALTITETAVGPDHPTVAIRLNNLAQTLHALGRASEALPLQQRALTITETALGADHPDVAIRLDNLAGTLQALGRAGEALPLQQRALTISQAALGADHPDVAIGLDNLAGTLYALGRTAEALPLQQRALTISQAALGPDHPTAAIRLDNLAQTLRALGRAGEALPLQQRALTITETALGADHPDVAIRLNNLAQTLQARGRTAEALPLQQRALTITETALGPDHPTVAIRLGNLAGTLYALRRAGEALSLQQRALTITETALGPDHPTAAIGLNNLAGTLYALGRTAEALPLQQRALTITETALGADHPDVAIRLNNLAGTLYALGRTAEAVPLQQRALTISETALGPHHPTTSTIRGGLPY</sequence>
<evidence type="ECO:0000313" key="5">
    <source>
        <dbReference type="EMBL" id="GIE49847.1"/>
    </source>
</evidence>
<reference evidence="5" key="1">
    <citation type="submission" date="2021-01" db="EMBL/GenBank/DDBJ databases">
        <title>Whole genome shotgun sequence of Actinoplanes nipponensis NBRC 14063.</title>
        <authorList>
            <person name="Komaki H."/>
            <person name="Tamura T."/>
        </authorList>
    </citation>
    <scope>NUCLEOTIDE SEQUENCE</scope>
    <source>
        <strain evidence="5">NBRC 14063</strain>
    </source>
</reference>
<protein>
    <submittedName>
        <fullName evidence="5">ATP-binding protein</fullName>
    </submittedName>
</protein>
<dbReference type="InterPro" id="IPR019734">
    <property type="entry name" value="TPR_rpt"/>
</dbReference>
<dbReference type="Proteomes" id="UP000647172">
    <property type="component" value="Unassembled WGS sequence"/>
</dbReference>
<keyword evidence="2" id="KW-0802">TPR repeat</keyword>
<keyword evidence="5" id="KW-0067">ATP-binding</keyword>
<feature type="domain" description="NB-ARC" evidence="4">
    <location>
        <begin position="71"/>
        <end position="228"/>
    </location>
</feature>
<evidence type="ECO:0000313" key="6">
    <source>
        <dbReference type="Proteomes" id="UP000647172"/>
    </source>
</evidence>
<proteinExistence type="predicted"/>
<organism evidence="5 6">
    <name type="scientific">Actinoplanes nipponensis</name>
    <dbReference type="NCBI Taxonomy" id="135950"/>
    <lineage>
        <taxon>Bacteria</taxon>
        <taxon>Bacillati</taxon>
        <taxon>Actinomycetota</taxon>
        <taxon>Actinomycetes</taxon>
        <taxon>Micromonosporales</taxon>
        <taxon>Micromonosporaceae</taxon>
        <taxon>Actinoplanes</taxon>
    </lineage>
</organism>
<evidence type="ECO:0000256" key="1">
    <source>
        <dbReference type="ARBA" id="ARBA00022737"/>
    </source>
</evidence>
<accession>A0A919JI08</accession>
<dbReference type="InterPro" id="IPR002182">
    <property type="entry name" value="NB-ARC"/>
</dbReference>
<dbReference type="InterPro" id="IPR011990">
    <property type="entry name" value="TPR-like_helical_dom_sf"/>
</dbReference>
<gene>
    <name evidence="5" type="ORF">Ani05nite_33810</name>
</gene>
<dbReference type="Pfam" id="PF13424">
    <property type="entry name" value="TPR_12"/>
    <property type="match status" value="4"/>
</dbReference>
<dbReference type="RefSeq" id="WP_203769373.1">
    <property type="nucleotide sequence ID" value="NZ_BAAAYJ010000071.1"/>
</dbReference>
<keyword evidence="6" id="KW-1185">Reference proteome</keyword>
<dbReference type="Pfam" id="PF13374">
    <property type="entry name" value="TPR_10"/>
    <property type="match status" value="1"/>
</dbReference>
<evidence type="ECO:0000256" key="3">
    <source>
        <dbReference type="SAM" id="MobiDB-lite"/>
    </source>
</evidence>
<dbReference type="Gene3D" id="1.25.40.10">
    <property type="entry name" value="Tetratricopeptide repeat domain"/>
    <property type="match status" value="3"/>
</dbReference>
<dbReference type="GO" id="GO:0043531">
    <property type="term" value="F:ADP binding"/>
    <property type="evidence" value="ECO:0007669"/>
    <property type="project" value="InterPro"/>
</dbReference>
<dbReference type="SUPFAM" id="SSF48452">
    <property type="entry name" value="TPR-like"/>
    <property type="match status" value="3"/>
</dbReference>
<dbReference type="SMART" id="SM00028">
    <property type="entry name" value="TPR"/>
    <property type="match status" value="6"/>
</dbReference>
<dbReference type="PANTHER" id="PTHR45641">
    <property type="entry name" value="TETRATRICOPEPTIDE REPEAT PROTEIN (AFU_ORTHOLOGUE AFUA_6G03870)"/>
    <property type="match status" value="1"/>
</dbReference>
<dbReference type="GO" id="GO:0005524">
    <property type="term" value="F:ATP binding"/>
    <property type="evidence" value="ECO:0007669"/>
    <property type="project" value="UniProtKB-KW"/>
</dbReference>
<keyword evidence="1" id="KW-0677">Repeat</keyword>
<dbReference type="Gene3D" id="3.40.50.300">
    <property type="entry name" value="P-loop containing nucleotide triphosphate hydrolases"/>
    <property type="match status" value="1"/>
</dbReference>
<dbReference type="EMBL" id="BOMQ01000041">
    <property type="protein sequence ID" value="GIE49847.1"/>
    <property type="molecule type" value="Genomic_DNA"/>
</dbReference>
<dbReference type="Pfam" id="PF00931">
    <property type="entry name" value="NB-ARC"/>
    <property type="match status" value="1"/>
</dbReference>
<dbReference type="NCBIfam" id="NF040586">
    <property type="entry name" value="FxSxx_TPR"/>
    <property type="match status" value="1"/>
</dbReference>
<evidence type="ECO:0000256" key="2">
    <source>
        <dbReference type="ARBA" id="ARBA00022803"/>
    </source>
</evidence>
<dbReference type="AlphaFoldDB" id="A0A919JI08"/>
<name>A0A919JI08_9ACTN</name>